<organism evidence="2 3">
    <name type="scientific">Zopfia rhizophila CBS 207.26</name>
    <dbReference type="NCBI Taxonomy" id="1314779"/>
    <lineage>
        <taxon>Eukaryota</taxon>
        <taxon>Fungi</taxon>
        <taxon>Dikarya</taxon>
        <taxon>Ascomycota</taxon>
        <taxon>Pezizomycotina</taxon>
        <taxon>Dothideomycetes</taxon>
        <taxon>Dothideomycetes incertae sedis</taxon>
        <taxon>Zopfiaceae</taxon>
        <taxon>Zopfia</taxon>
    </lineage>
</organism>
<dbReference type="InterPro" id="IPR013094">
    <property type="entry name" value="AB_hydrolase_3"/>
</dbReference>
<dbReference type="OrthoDB" id="19653at2759"/>
<dbReference type="PANTHER" id="PTHR23024:SF24">
    <property type="entry name" value="ALPHA_BETA HYDROLASE FOLD-3 DOMAIN-CONTAINING PROTEIN"/>
    <property type="match status" value="1"/>
</dbReference>
<protein>
    <submittedName>
        <fullName evidence="2">Putative polyketide synthase</fullName>
    </submittedName>
</protein>
<dbReference type="InterPro" id="IPR029058">
    <property type="entry name" value="AB_hydrolase_fold"/>
</dbReference>
<dbReference type="GO" id="GO:0016787">
    <property type="term" value="F:hydrolase activity"/>
    <property type="evidence" value="ECO:0007669"/>
    <property type="project" value="InterPro"/>
</dbReference>
<name>A0A6A6EWF9_9PEZI</name>
<dbReference type="Pfam" id="PF07859">
    <property type="entry name" value="Abhydrolase_3"/>
    <property type="match status" value="1"/>
</dbReference>
<feature type="domain" description="Alpha/beta hydrolase fold-3" evidence="1">
    <location>
        <begin position="47"/>
        <end position="263"/>
    </location>
</feature>
<dbReference type="Gene3D" id="3.40.50.1820">
    <property type="entry name" value="alpha/beta hydrolase"/>
    <property type="match status" value="1"/>
</dbReference>
<dbReference type="PANTHER" id="PTHR23024">
    <property type="entry name" value="ARYLACETAMIDE DEACETYLASE"/>
    <property type="match status" value="1"/>
</dbReference>
<dbReference type="InterPro" id="IPR050466">
    <property type="entry name" value="Carboxylest/Gibb_receptor"/>
</dbReference>
<dbReference type="EMBL" id="ML994610">
    <property type="protein sequence ID" value="KAF2195894.1"/>
    <property type="molecule type" value="Genomic_DNA"/>
</dbReference>
<evidence type="ECO:0000313" key="2">
    <source>
        <dbReference type="EMBL" id="KAF2195894.1"/>
    </source>
</evidence>
<dbReference type="SUPFAM" id="SSF53474">
    <property type="entry name" value="alpha/beta-Hydrolases"/>
    <property type="match status" value="1"/>
</dbReference>
<reference evidence="2" key="1">
    <citation type="journal article" date="2020" name="Stud. Mycol.">
        <title>101 Dothideomycetes genomes: a test case for predicting lifestyles and emergence of pathogens.</title>
        <authorList>
            <person name="Haridas S."/>
            <person name="Albert R."/>
            <person name="Binder M."/>
            <person name="Bloem J."/>
            <person name="Labutti K."/>
            <person name="Salamov A."/>
            <person name="Andreopoulos B."/>
            <person name="Baker S."/>
            <person name="Barry K."/>
            <person name="Bills G."/>
            <person name="Bluhm B."/>
            <person name="Cannon C."/>
            <person name="Castanera R."/>
            <person name="Culley D."/>
            <person name="Daum C."/>
            <person name="Ezra D."/>
            <person name="Gonzalez J."/>
            <person name="Henrissat B."/>
            <person name="Kuo A."/>
            <person name="Liang C."/>
            <person name="Lipzen A."/>
            <person name="Lutzoni F."/>
            <person name="Magnuson J."/>
            <person name="Mondo S."/>
            <person name="Nolan M."/>
            <person name="Ohm R."/>
            <person name="Pangilinan J."/>
            <person name="Park H.-J."/>
            <person name="Ramirez L."/>
            <person name="Alfaro M."/>
            <person name="Sun H."/>
            <person name="Tritt A."/>
            <person name="Yoshinaga Y."/>
            <person name="Zwiers L.-H."/>
            <person name="Turgeon B."/>
            <person name="Goodwin S."/>
            <person name="Spatafora J."/>
            <person name="Crous P."/>
            <person name="Grigoriev I."/>
        </authorList>
    </citation>
    <scope>NUCLEOTIDE SEQUENCE</scope>
    <source>
        <strain evidence="2">CBS 207.26</strain>
    </source>
</reference>
<keyword evidence="3" id="KW-1185">Reference proteome</keyword>
<evidence type="ECO:0000313" key="3">
    <source>
        <dbReference type="Proteomes" id="UP000800200"/>
    </source>
</evidence>
<dbReference type="AlphaFoldDB" id="A0A6A6EWF9"/>
<proteinExistence type="predicted"/>
<evidence type="ECO:0000259" key="1">
    <source>
        <dbReference type="Pfam" id="PF07859"/>
    </source>
</evidence>
<accession>A0A6A6EWF9</accession>
<gene>
    <name evidence="2" type="ORF">K469DRAFT_616785</name>
</gene>
<dbReference type="Proteomes" id="UP000800200">
    <property type="component" value="Unassembled WGS sequence"/>
</dbReference>
<sequence>MASPPALKFAGFHRTDLVYCTVANHDLYASVLRPTSTEPGTASRPVLVFWHGGGFITGDRMYEPWWPTWIIQLAQSQGAMIISPDFRLMPEASPSDVLDDVASFWTWYTRTLPKIAASESWDVRPDVKRTICAGQSSGAVIGVHSALEHQDVQIRAVLALYGPLCFDVPLLNMPKPRIIGGSRPPAPRQAEAMIRSYITRNKGKTRTSGNPTDDWELVMTMVQQGWLPRTAKRNPDSRLDVVANLRAKLILPPTWVVHGEQDSVVPVECAIKFGEHAREAVPDTPLLLSIRPGEHTFDVDLTIDEPWLSEGCRFISSHW</sequence>